<dbReference type="KEGG" id="plyc:GXP70_23100"/>
<dbReference type="EMBL" id="CP048209">
    <property type="protein sequence ID" value="QHT62581.1"/>
    <property type="molecule type" value="Genomic_DNA"/>
</dbReference>
<proteinExistence type="predicted"/>
<evidence type="ECO:0000256" key="1">
    <source>
        <dbReference type="SAM" id="Phobius"/>
    </source>
</evidence>
<gene>
    <name evidence="2" type="ORF">GXP70_23100</name>
</gene>
<keyword evidence="1" id="KW-1133">Transmembrane helix</keyword>
<protein>
    <submittedName>
        <fullName evidence="2">Uncharacterized protein</fullName>
    </submittedName>
</protein>
<organism evidence="2 3">
    <name type="scientific">Paenibacillus lycopersici</name>
    <dbReference type="NCBI Taxonomy" id="2704462"/>
    <lineage>
        <taxon>Bacteria</taxon>
        <taxon>Bacillati</taxon>
        <taxon>Bacillota</taxon>
        <taxon>Bacilli</taxon>
        <taxon>Bacillales</taxon>
        <taxon>Paenibacillaceae</taxon>
        <taxon>Paenibacillus</taxon>
    </lineage>
</organism>
<dbReference type="NCBIfam" id="NF041644">
    <property type="entry name" value="CBO0543_fam"/>
    <property type="match status" value="1"/>
</dbReference>
<keyword evidence="1" id="KW-0472">Membrane</keyword>
<dbReference type="Proteomes" id="UP000476064">
    <property type="component" value="Chromosome"/>
</dbReference>
<name>A0A6C0G439_9BACL</name>
<dbReference type="AlphaFoldDB" id="A0A6C0G439"/>
<evidence type="ECO:0000313" key="2">
    <source>
        <dbReference type="EMBL" id="QHT62581.1"/>
    </source>
</evidence>
<reference evidence="2 3" key="1">
    <citation type="submission" date="2020-01" db="EMBL/GenBank/DDBJ databases">
        <title>Paenibacillus sp. nov., isolated from tomato rhizosphere.</title>
        <authorList>
            <person name="Weon H.-Y."/>
            <person name="Lee S.A."/>
        </authorList>
    </citation>
    <scope>NUCLEOTIDE SEQUENCE [LARGE SCALE GENOMIC DNA]</scope>
    <source>
        <strain evidence="2 3">12200R-189</strain>
    </source>
</reference>
<evidence type="ECO:0000313" key="3">
    <source>
        <dbReference type="Proteomes" id="UP000476064"/>
    </source>
</evidence>
<keyword evidence="1" id="KW-0812">Transmembrane</keyword>
<dbReference type="InterPro" id="IPR048147">
    <property type="entry name" value="CBO0543-like"/>
</dbReference>
<feature type="transmembrane region" description="Helical" evidence="1">
    <location>
        <begin position="31"/>
        <end position="48"/>
    </location>
</feature>
<accession>A0A6C0G439</accession>
<dbReference type="RefSeq" id="WP_162359013.1">
    <property type="nucleotide sequence ID" value="NZ_CP048209.1"/>
</dbReference>
<feature type="transmembrane region" description="Helical" evidence="1">
    <location>
        <begin position="116"/>
        <end position="134"/>
    </location>
</feature>
<keyword evidence="3" id="KW-1185">Reference proteome</keyword>
<feature type="transmembrane region" description="Helical" evidence="1">
    <location>
        <begin position="91"/>
        <end position="109"/>
    </location>
</feature>
<sequence>MMDERLRDVQQQAAHTEWERWLSSGLFTWQWWYLLAGLVLPWFLLLKLIDRKRSLAIWVFGLMVLIITSFTDDLGSDTGAWVYPIKLVPWSLISFPFDFSVIPVAQMLIYQYCRSWKAFLIALFIQAAVFAFIGEPFSVWAGTLTYFGWTYPCSFLFYICTGALTRVFVDYWTRQQSRP</sequence>
<feature type="transmembrane region" description="Helical" evidence="1">
    <location>
        <begin position="146"/>
        <end position="169"/>
    </location>
</feature>
<feature type="transmembrane region" description="Helical" evidence="1">
    <location>
        <begin position="55"/>
        <end position="71"/>
    </location>
</feature>